<proteinExistence type="predicted"/>
<dbReference type="OrthoDB" id="313602at2759"/>
<gene>
    <name evidence="3" type="primary">Contig11986.g12819</name>
    <name evidence="3" type="ORF">STYLEM_13220</name>
</gene>
<evidence type="ECO:0000313" key="4">
    <source>
        <dbReference type="Proteomes" id="UP000039865"/>
    </source>
</evidence>
<name>A0A078ATH2_STYLE</name>
<organism evidence="3 4">
    <name type="scientific">Stylonychia lemnae</name>
    <name type="common">Ciliate</name>
    <dbReference type="NCBI Taxonomy" id="5949"/>
    <lineage>
        <taxon>Eukaryota</taxon>
        <taxon>Sar</taxon>
        <taxon>Alveolata</taxon>
        <taxon>Ciliophora</taxon>
        <taxon>Intramacronucleata</taxon>
        <taxon>Spirotrichea</taxon>
        <taxon>Stichotrichia</taxon>
        <taxon>Sporadotrichida</taxon>
        <taxon>Oxytrichidae</taxon>
        <taxon>Stylonychinae</taxon>
        <taxon>Stylonychia</taxon>
    </lineage>
</organism>
<dbReference type="EMBL" id="CCKQ01012536">
    <property type="protein sequence ID" value="CDW84163.1"/>
    <property type="molecule type" value="Genomic_DNA"/>
</dbReference>
<evidence type="ECO:0000313" key="3">
    <source>
        <dbReference type="EMBL" id="CDW84163.1"/>
    </source>
</evidence>
<dbReference type="InParanoid" id="A0A078ATH2"/>
<reference evidence="3 4" key="1">
    <citation type="submission" date="2014-06" db="EMBL/GenBank/DDBJ databases">
        <authorList>
            <person name="Swart Estienne"/>
        </authorList>
    </citation>
    <scope>NUCLEOTIDE SEQUENCE [LARGE SCALE GENOMIC DNA]</scope>
    <source>
        <strain evidence="3 4">130c</strain>
    </source>
</reference>
<accession>A0A078ATH2</accession>
<feature type="compositionally biased region" description="Basic and acidic residues" evidence="2">
    <location>
        <begin position="74"/>
        <end position="83"/>
    </location>
</feature>
<feature type="coiled-coil region" evidence="1">
    <location>
        <begin position="445"/>
        <end position="472"/>
    </location>
</feature>
<feature type="coiled-coil region" evidence="1">
    <location>
        <begin position="293"/>
        <end position="357"/>
    </location>
</feature>
<evidence type="ECO:0000256" key="1">
    <source>
        <dbReference type="SAM" id="Coils"/>
    </source>
</evidence>
<protein>
    <submittedName>
        <fullName evidence="3">Uncharacterized protein</fullName>
    </submittedName>
</protein>
<sequence>MENQEYSDYFERQKFEEKTSPFDDHLLELSDQQLHDIYVFCKAVEQLPMLQLQSIILRHSQKFMVQVQKKKEINDTQKQRLAEDENPLEDGDDQVRNSKLNIEIQRDSKLKAKEEVKIATKLPRDQRIPIEKHILLLIINDILQYQYEEQFYSDLNLPMNFIQLLPYMEELMMSFREFINFMGVKIIKKDLTLIQQAFLDSLQKFTMVIFNNQRVLEGLNRILSSKLQEQTEQQLKEIQDELNVEKEYHQFYKTLVEFRDQQLSLDSHRQPVQVVQNFKQIMKEYKAIKVTDEDQLRSSLDELRQKLEAINSQINPVEFKPETQQLESKTSQYEEFIKKQEEEKQQQQTEKVKVRDLEKVREKGLQEIFKFYAIQSVQLSKCPTFDSQQQDQNRLNMQYFLKFCSDFQLPYDKNLWTDIFKKKVFRSDLILDYPKFKECITEIFRINHENQTNEAIKKVNELRQKVNKFKEQQYQQFVDSYKSNDTNNDGYPMSDSTLDQNVDLLLEQESKSLEDQEQFLEKLNKSSNYLELAHVHMSTDNQKVYKNTMKGYFKPFWIREKKPNEQSFLDQSYTGHTNNNINNDQSPKIQVNSQNSAIISRNNKHKYSNSLADDNMYLKNDDGQTLNANTIKKETAGTKSQQLKNKVIEETKMREQLKEATIKKIREKKFGILATKGDSIFNLEKLRNLKDPHSLFKGDKTIESIEAMIGIDLSPSNKDGSQGGYDFTFKSQESTQFPIQQTNAQIQTYLGQRPNKQEQPKANLPVQTIQNKGNLLKSLSKSQSRQQVGISPTRNNPYIQKTTVPKQEEYAGNSMNIASSIDLKSKDYYTKMINRAKEIDNLHQNKEKIRQQNINNIHMKRLSVNRQVIDGYQPNNLSKSIDISLISNNKLQDQQQLKNDGKSNKNIENKKALNKLNNINNSMIKL</sequence>
<dbReference type="Proteomes" id="UP000039865">
    <property type="component" value="Unassembled WGS sequence"/>
</dbReference>
<keyword evidence="1" id="KW-0175">Coiled coil</keyword>
<evidence type="ECO:0000256" key="2">
    <source>
        <dbReference type="SAM" id="MobiDB-lite"/>
    </source>
</evidence>
<feature type="region of interest" description="Disordered" evidence="2">
    <location>
        <begin position="74"/>
        <end position="94"/>
    </location>
</feature>
<dbReference type="AlphaFoldDB" id="A0A078ATH2"/>
<keyword evidence="4" id="KW-1185">Reference proteome</keyword>